<evidence type="ECO:0000256" key="1">
    <source>
        <dbReference type="SAM" id="SignalP"/>
    </source>
</evidence>
<feature type="chain" id="PRO_5013385382" description="Peptidoglycan-binding protein CsiV" evidence="1">
    <location>
        <begin position="19"/>
        <end position="280"/>
    </location>
</feature>
<dbReference type="OrthoDB" id="5566524at2"/>
<dbReference type="AlphaFoldDB" id="A0A1Q9GGC2"/>
<feature type="signal peptide" evidence="1">
    <location>
        <begin position="1"/>
        <end position="18"/>
    </location>
</feature>
<reference evidence="2 3" key="1">
    <citation type="submission" date="2016-09" db="EMBL/GenBank/DDBJ databases">
        <title>Photobacterium proteolyticum sp. nov. a protease producing bacterium isolated from ocean sediments of Laizhou Bay.</title>
        <authorList>
            <person name="Li Y."/>
        </authorList>
    </citation>
    <scope>NUCLEOTIDE SEQUENCE [LARGE SCALE GENOMIC DNA]</scope>
    <source>
        <strain evidence="2 3">13-12</strain>
    </source>
</reference>
<evidence type="ECO:0000313" key="3">
    <source>
        <dbReference type="Proteomes" id="UP000186905"/>
    </source>
</evidence>
<name>A0A1Q9GGC2_9GAMM</name>
<protein>
    <recommendedName>
        <fullName evidence="4">Peptidoglycan-binding protein CsiV</fullName>
    </recommendedName>
</protein>
<dbReference type="Proteomes" id="UP000186905">
    <property type="component" value="Unassembled WGS sequence"/>
</dbReference>
<sequence length="280" mass="31667">MKKLIYLLLIAISWPSLAARQFDIEVILFKRNIDPAQVSEAWPDQQKPVNMKGTVSFDDESLLANKDISLMLPEQFQLIPQYDKLKGHAGFTPLAHFGWRQGDLSKAAAPKFHLTAGRDYSAQYLADGTSKAVLSREATTSPQPELPAVAESETVMTTDGMPTTTEVPTVAPEPPLYELEGSIRVYVQHYLFTETSLDLREPGRREVIVGAEPIDLETDLLAEDSNVQVGHLQEVKKKVEVEEFLKSYRFEQQRKMRSGETHYLDHPLMGMVIQIRRIEE</sequence>
<proteinExistence type="predicted"/>
<dbReference type="STRING" id="1903952.BIT28_21975"/>
<dbReference type="Pfam" id="PF10972">
    <property type="entry name" value="CsiV"/>
    <property type="match status" value="1"/>
</dbReference>
<evidence type="ECO:0008006" key="4">
    <source>
        <dbReference type="Google" id="ProtNLM"/>
    </source>
</evidence>
<organism evidence="2 3">
    <name type="scientific">Photobacterium proteolyticum</name>
    <dbReference type="NCBI Taxonomy" id="1903952"/>
    <lineage>
        <taxon>Bacteria</taxon>
        <taxon>Pseudomonadati</taxon>
        <taxon>Pseudomonadota</taxon>
        <taxon>Gammaproteobacteria</taxon>
        <taxon>Vibrionales</taxon>
        <taxon>Vibrionaceae</taxon>
        <taxon>Photobacterium</taxon>
    </lineage>
</organism>
<accession>A0A1Q9GGC2</accession>
<gene>
    <name evidence="2" type="ORF">BIT28_21975</name>
</gene>
<keyword evidence="3" id="KW-1185">Reference proteome</keyword>
<dbReference type="RefSeq" id="WP_075766583.1">
    <property type="nucleotide sequence ID" value="NZ_MJIL01000087.1"/>
</dbReference>
<dbReference type="EMBL" id="MJIL01000087">
    <property type="protein sequence ID" value="OLQ73489.1"/>
    <property type="molecule type" value="Genomic_DNA"/>
</dbReference>
<keyword evidence="1" id="KW-0732">Signal</keyword>
<evidence type="ECO:0000313" key="2">
    <source>
        <dbReference type="EMBL" id="OLQ73489.1"/>
    </source>
</evidence>
<comment type="caution">
    <text evidence="2">The sequence shown here is derived from an EMBL/GenBank/DDBJ whole genome shotgun (WGS) entry which is preliminary data.</text>
</comment>
<dbReference type="InterPro" id="IPR021241">
    <property type="entry name" value="CsiV"/>
</dbReference>